<evidence type="ECO:0000313" key="2">
    <source>
        <dbReference type="Proteomes" id="UP001307705"/>
    </source>
</evidence>
<keyword evidence="2" id="KW-1185">Reference proteome</keyword>
<gene>
    <name evidence="1" type="ORF">Ataiwa_31400</name>
</gene>
<sequence length="143" mass="16311">MKFKQFLFLSAFWLSITSCSCEPEQIAHYAFKGMEMMMGEGFMPSEEIRALGDFQDMNVALQQSSETGSAIVLKLANGDPRLLGSQREILARKCAELYLNGFKKGREYDTIQVQFIQTDPRNPENVAIEEYEFQVKDFGLQDS</sequence>
<organism evidence="1 2">
    <name type="scientific">Algoriphagus taiwanensis</name>
    <dbReference type="NCBI Taxonomy" id="1445656"/>
    <lineage>
        <taxon>Bacteria</taxon>
        <taxon>Pseudomonadati</taxon>
        <taxon>Bacteroidota</taxon>
        <taxon>Cytophagia</taxon>
        <taxon>Cytophagales</taxon>
        <taxon>Cyclobacteriaceae</taxon>
        <taxon>Algoriphagus</taxon>
    </lineage>
</organism>
<dbReference type="EMBL" id="BTPE01000012">
    <property type="protein sequence ID" value="GMQ34867.1"/>
    <property type="molecule type" value="Genomic_DNA"/>
</dbReference>
<dbReference type="Proteomes" id="UP001307705">
    <property type="component" value="Unassembled WGS sequence"/>
</dbReference>
<dbReference type="PROSITE" id="PS51257">
    <property type="entry name" value="PROKAR_LIPOPROTEIN"/>
    <property type="match status" value="1"/>
</dbReference>
<dbReference type="RefSeq" id="WP_338229693.1">
    <property type="nucleotide sequence ID" value="NZ_BTPE01000012.1"/>
</dbReference>
<evidence type="ECO:0000313" key="1">
    <source>
        <dbReference type="EMBL" id="GMQ34867.1"/>
    </source>
</evidence>
<reference evidence="1 2" key="1">
    <citation type="submission" date="2023-08" db="EMBL/GenBank/DDBJ databases">
        <title>Draft genome sequence of Algoriphagus taiwanensis.</title>
        <authorList>
            <person name="Takatani N."/>
            <person name="Hosokawa M."/>
            <person name="Sawabe T."/>
        </authorList>
    </citation>
    <scope>NUCLEOTIDE SEQUENCE [LARGE SCALE GENOMIC DNA]</scope>
    <source>
        <strain evidence="1 2">JCM 19755</strain>
    </source>
</reference>
<proteinExistence type="predicted"/>
<protein>
    <submittedName>
        <fullName evidence="1">Uncharacterized protein</fullName>
    </submittedName>
</protein>
<name>A0ABQ6Q792_9BACT</name>
<comment type="caution">
    <text evidence="1">The sequence shown here is derived from an EMBL/GenBank/DDBJ whole genome shotgun (WGS) entry which is preliminary data.</text>
</comment>
<accession>A0ABQ6Q792</accession>